<dbReference type="SUPFAM" id="SSF161084">
    <property type="entry name" value="MAPEG domain-like"/>
    <property type="match status" value="1"/>
</dbReference>
<accession>A0A0N1J605</accession>
<keyword evidence="2 5" id="KW-0812">Transmembrane</keyword>
<evidence type="ECO:0000256" key="2">
    <source>
        <dbReference type="ARBA" id="ARBA00022692"/>
    </source>
</evidence>
<dbReference type="STRING" id="50340.PF66_02109"/>
<dbReference type="EMBL" id="JSYZ01000007">
    <property type="protein sequence ID" value="KPA91228.1"/>
    <property type="molecule type" value="Genomic_DNA"/>
</dbReference>
<gene>
    <name evidence="6" type="ORF">PF66_02109</name>
</gene>
<dbReference type="PATRIC" id="fig|50340.43.peg.5476"/>
<evidence type="ECO:0000313" key="6">
    <source>
        <dbReference type="EMBL" id="KPA91228.1"/>
    </source>
</evidence>
<comment type="caution">
    <text evidence="6">The sequence shown here is derived from an EMBL/GenBank/DDBJ whole genome shotgun (WGS) entry which is preliminary data.</text>
</comment>
<keyword evidence="7" id="KW-1185">Reference proteome</keyword>
<feature type="transmembrane region" description="Helical" evidence="5">
    <location>
        <begin position="66"/>
        <end position="94"/>
    </location>
</feature>
<dbReference type="PANTHER" id="PTHR35371">
    <property type="entry name" value="INNER MEMBRANE PROTEIN"/>
    <property type="match status" value="1"/>
</dbReference>
<evidence type="ECO:0000256" key="4">
    <source>
        <dbReference type="ARBA" id="ARBA00023136"/>
    </source>
</evidence>
<reference evidence="6 7" key="1">
    <citation type="journal article" date="2015" name="PLoS ONE">
        <title>Rice-Infecting Pseudomonas Genomes Are Highly Accessorized and Harbor Multiple Putative Virulence Mechanisms to Cause Sheath Brown Rot.</title>
        <authorList>
            <person name="Quibod I.L."/>
            <person name="Grande G."/>
            <person name="Oreiro E.G."/>
            <person name="Borja F.N."/>
            <person name="Dossa G.S."/>
            <person name="Mauleon R."/>
            <person name="Cruz C.V."/>
            <person name="Oliva R."/>
        </authorList>
    </citation>
    <scope>NUCLEOTIDE SEQUENCE [LARGE SCALE GENOMIC DNA]</scope>
    <source>
        <strain evidence="6 7">IRRI 6609</strain>
    </source>
</reference>
<keyword evidence="4 5" id="KW-0472">Membrane</keyword>
<comment type="subcellular location">
    <subcellularLocation>
        <location evidence="1">Membrane</location>
    </subcellularLocation>
</comment>
<feature type="transmembrane region" description="Helical" evidence="5">
    <location>
        <begin position="7"/>
        <end position="24"/>
    </location>
</feature>
<feature type="transmembrane region" description="Helical" evidence="5">
    <location>
        <begin position="114"/>
        <end position="134"/>
    </location>
</feature>
<evidence type="ECO:0000256" key="5">
    <source>
        <dbReference type="SAM" id="Phobius"/>
    </source>
</evidence>
<dbReference type="Pfam" id="PF01124">
    <property type="entry name" value="MAPEG"/>
    <property type="match status" value="1"/>
</dbReference>
<organism evidence="6 7">
    <name type="scientific">Pseudomonas asplenii</name>
    <dbReference type="NCBI Taxonomy" id="53407"/>
    <lineage>
        <taxon>Bacteria</taxon>
        <taxon>Pseudomonadati</taxon>
        <taxon>Pseudomonadota</taxon>
        <taxon>Gammaproteobacteria</taxon>
        <taxon>Pseudomonadales</taxon>
        <taxon>Pseudomonadaceae</taxon>
        <taxon>Pseudomonas</taxon>
    </lineage>
</organism>
<dbReference type="Proteomes" id="UP000037931">
    <property type="component" value="Unassembled WGS sequence"/>
</dbReference>
<dbReference type="GO" id="GO:0016020">
    <property type="term" value="C:membrane"/>
    <property type="evidence" value="ECO:0007669"/>
    <property type="project" value="UniProtKB-SubCell"/>
</dbReference>
<dbReference type="AlphaFoldDB" id="A0A0N1J605"/>
<dbReference type="OrthoDB" id="343936at2"/>
<evidence type="ECO:0000256" key="3">
    <source>
        <dbReference type="ARBA" id="ARBA00022989"/>
    </source>
</evidence>
<proteinExistence type="predicted"/>
<dbReference type="PANTHER" id="PTHR35371:SF1">
    <property type="entry name" value="BLR7753 PROTEIN"/>
    <property type="match status" value="1"/>
</dbReference>
<protein>
    <submittedName>
        <fullName evidence="6">Putative membrane protein</fullName>
    </submittedName>
</protein>
<evidence type="ECO:0000256" key="1">
    <source>
        <dbReference type="ARBA" id="ARBA00004370"/>
    </source>
</evidence>
<dbReference type="RefSeq" id="WP_054062603.1">
    <property type="nucleotide sequence ID" value="NZ_JSYZ01000007.1"/>
</dbReference>
<keyword evidence="3 5" id="KW-1133">Transmembrane helix</keyword>
<name>A0A0N1J605_9PSED</name>
<dbReference type="InterPro" id="IPR023352">
    <property type="entry name" value="MAPEG-like_dom_sf"/>
</dbReference>
<dbReference type="Gene3D" id="1.20.120.550">
    <property type="entry name" value="Membrane associated eicosanoid/glutathione metabolism-like domain"/>
    <property type="match status" value="1"/>
</dbReference>
<sequence length="135" mass="14229">MKLTCELYSFTLVVLATALMWLPYTLARARMQGLASALGNPDPAKPQGPRWAQRARLAHANAIENLAVFAPLVLTAATLGISTPATVMAAKVFLGARLVHFAVYTGGIAGLRTLAFLVGFAATLVFAFTLIGQLG</sequence>
<dbReference type="InterPro" id="IPR001129">
    <property type="entry name" value="Membr-assoc_MAPEG"/>
</dbReference>
<evidence type="ECO:0000313" key="7">
    <source>
        <dbReference type="Proteomes" id="UP000037931"/>
    </source>
</evidence>